<dbReference type="GO" id="GO:0050660">
    <property type="term" value="F:flavin adenine dinucleotide binding"/>
    <property type="evidence" value="ECO:0007669"/>
    <property type="project" value="InterPro"/>
</dbReference>
<sequence>MRVAIIGSGASGLAAAYYLMDRGIRDVTLFEKSDQLGGTWRDNTYPGVACDVPSHLYRFTFAPNAEWTQRCSPGHEIQNYMVDVAHKTGVFERIRFGHEVTDTLYAHGQWQITTNQGPQGSYNAVISAGGALHHPKMPEIEGMDEFAGVACHSARWDNSLDLTGKRVGIIGSGSTGTQLTCALADQVSQLTVFQRTAQWIMPLPNHPIEEKKRQEYRDNPQAMDTYYDYLADRFNSVFADAVSGHNAEAYEEMARACENNLHASVADPVLRAKLTPDYKVGCKRLVVSDRFYQAVQQSNVNVVTDNIDRIDEAGVRTADDVHHALDVIIYATGFHAHSLCHPMRIVGREDRELLEQWRDGNVAYRSVAVPGFPNWFMVGGPNSPIGNFSYLMTAEAQAKYIASLVGEIASGHVRSIEPKEDATSTYNTQLRDAMAGTVWTSGCNSWYFDSQGRVASYPWSYTRFAQEMKVPDWNDFILERPMTG</sequence>
<keyword evidence="1" id="KW-0285">Flavoprotein</keyword>
<dbReference type="PRINTS" id="PR00370">
    <property type="entry name" value="FMOXYGENASE"/>
</dbReference>
<dbReference type="AlphaFoldDB" id="A0A848QNM0"/>
<name>A0A848QNM0_9SPHN</name>
<reference evidence="5 6" key="1">
    <citation type="submission" date="2020-04" db="EMBL/GenBank/DDBJ databases">
        <authorList>
            <person name="Liu A."/>
        </authorList>
    </citation>
    <scope>NUCLEOTIDE SEQUENCE [LARGE SCALE GENOMIC DNA]</scope>
    <source>
        <strain evidence="5 6">RZ02</strain>
    </source>
</reference>
<dbReference type="InterPro" id="IPR036188">
    <property type="entry name" value="FAD/NAD-bd_sf"/>
</dbReference>
<dbReference type="InterPro" id="IPR020946">
    <property type="entry name" value="Flavin_mOase-like"/>
</dbReference>
<dbReference type="GO" id="GO:0004499">
    <property type="term" value="F:N,N-dimethylaniline monooxygenase activity"/>
    <property type="evidence" value="ECO:0007669"/>
    <property type="project" value="InterPro"/>
</dbReference>
<dbReference type="InterPro" id="IPR000960">
    <property type="entry name" value="Flavin_mOase"/>
</dbReference>
<organism evidence="5 6">
    <name type="scientific">Pontixanthobacter rizhaonensis</name>
    <dbReference type="NCBI Taxonomy" id="2730337"/>
    <lineage>
        <taxon>Bacteria</taxon>
        <taxon>Pseudomonadati</taxon>
        <taxon>Pseudomonadota</taxon>
        <taxon>Alphaproteobacteria</taxon>
        <taxon>Sphingomonadales</taxon>
        <taxon>Erythrobacteraceae</taxon>
        <taxon>Pontixanthobacter</taxon>
    </lineage>
</organism>
<evidence type="ECO:0000313" key="5">
    <source>
        <dbReference type="EMBL" id="NMW30698.1"/>
    </source>
</evidence>
<keyword evidence="2" id="KW-0274">FAD</keyword>
<dbReference type="EMBL" id="JABCRE010000002">
    <property type="protein sequence ID" value="NMW30698.1"/>
    <property type="molecule type" value="Genomic_DNA"/>
</dbReference>
<dbReference type="PANTHER" id="PTHR42877:SF4">
    <property type="entry name" value="FAD_NAD(P)-BINDING DOMAIN-CONTAINING PROTEIN-RELATED"/>
    <property type="match status" value="1"/>
</dbReference>
<dbReference type="PANTHER" id="PTHR42877">
    <property type="entry name" value="L-ORNITHINE N(5)-MONOOXYGENASE-RELATED"/>
    <property type="match status" value="1"/>
</dbReference>
<dbReference type="InterPro" id="IPR051209">
    <property type="entry name" value="FAD-bind_Monooxygenase_sf"/>
</dbReference>
<evidence type="ECO:0000256" key="4">
    <source>
        <dbReference type="ARBA" id="ARBA00035159"/>
    </source>
</evidence>
<keyword evidence="6" id="KW-1185">Reference proteome</keyword>
<dbReference type="Gene3D" id="3.50.50.60">
    <property type="entry name" value="FAD/NAD(P)-binding domain"/>
    <property type="match status" value="2"/>
</dbReference>
<protein>
    <recommendedName>
        <fullName evidence="4">Trimethylamine monooxygenase</fullName>
    </recommendedName>
</protein>
<keyword evidence="3" id="KW-0560">Oxidoreductase</keyword>
<dbReference type="RefSeq" id="WP_170009577.1">
    <property type="nucleotide sequence ID" value="NZ_JABCRE010000002.1"/>
</dbReference>
<proteinExistence type="predicted"/>
<evidence type="ECO:0000256" key="1">
    <source>
        <dbReference type="ARBA" id="ARBA00022630"/>
    </source>
</evidence>
<evidence type="ECO:0000313" key="6">
    <source>
        <dbReference type="Proteomes" id="UP000561181"/>
    </source>
</evidence>
<evidence type="ECO:0000256" key="2">
    <source>
        <dbReference type="ARBA" id="ARBA00022827"/>
    </source>
</evidence>
<gene>
    <name evidence="5" type="ORF">HKD42_01330</name>
</gene>
<dbReference type="SUPFAM" id="SSF51905">
    <property type="entry name" value="FAD/NAD(P)-binding domain"/>
    <property type="match status" value="2"/>
</dbReference>
<dbReference type="Pfam" id="PF00743">
    <property type="entry name" value="FMO-like"/>
    <property type="match status" value="1"/>
</dbReference>
<accession>A0A848QNM0</accession>
<comment type="caution">
    <text evidence="5">The sequence shown here is derived from an EMBL/GenBank/DDBJ whole genome shotgun (WGS) entry which is preliminary data.</text>
</comment>
<evidence type="ECO:0000256" key="3">
    <source>
        <dbReference type="ARBA" id="ARBA00023002"/>
    </source>
</evidence>
<dbReference type="GO" id="GO:0050661">
    <property type="term" value="F:NADP binding"/>
    <property type="evidence" value="ECO:0007669"/>
    <property type="project" value="InterPro"/>
</dbReference>
<dbReference type="Proteomes" id="UP000561181">
    <property type="component" value="Unassembled WGS sequence"/>
</dbReference>